<dbReference type="EMBL" id="HACA01020902">
    <property type="protein sequence ID" value="CDW38263.1"/>
    <property type="molecule type" value="Transcribed_RNA"/>
</dbReference>
<protein>
    <submittedName>
        <fullName evidence="1">Uncharacterized protein</fullName>
    </submittedName>
</protein>
<organism evidence="1">
    <name type="scientific">Lepeophtheirus salmonis</name>
    <name type="common">Salmon louse</name>
    <name type="synonym">Caligus salmonis</name>
    <dbReference type="NCBI Taxonomy" id="72036"/>
    <lineage>
        <taxon>Eukaryota</taxon>
        <taxon>Metazoa</taxon>
        <taxon>Ecdysozoa</taxon>
        <taxon>Arthropoda</taxon>
        <taxon>Crustacea</taxon>
        <taxon>Multicrustacea</taxon>
        <taxon>Hexanauplia</taxon>
        <taxon>Copepoda</taxon>
        <taxon>Siphonostomatoida</taxon>
        <taxon>Caligidae</taxon>
        <taxon>Lepeophtheirus</taxon>
    </lineage>
</organism>
<name>A0A0K2UJ58_LEPSM</name>
<evidence type="ECO:0000313" key="1">
    <source>
        <dbReference type="EMBL" id="CDW38263.1"/>
    </source>
</evidence>
<sequence length="16" mass="1815">MHRAQRTVITGPFSLT</sequence>
<dbReference type="AlphaFoldDB" id="A0A0K2UJ58"/>
<accession>A0A0K2UJ58</accession>
<proteinExistence type="predicted"/>
<reference evidence="1" key="1">
    <citation type="submission" date="2014-05" db="EMBL/GenBank/DDBJ databases">
        <authorList>
            <person name="Chronopoulou M."/>
        </authorList>
    </citation>
    <scope>NUCLEOTIDE SEQUENCE</scope>
    <source>
        <tissue evidence="1">Whole organism</tissue>
    </source>
</reference>